<dbReference type="KEGG" id="lic:LIC_11341"/>
<accession>Q72SN8</accession>
<dbReference type="AlphaFoldDB" id="Q72SN8"/>
<dbReference type="Proteomes" id="UP000007037">
    <property type="component" value="Chromosome I"/>
</dbReference>
<proteinExistence type="predicted"/>
<organism evidence="1 2">
    <name type="scientific">Leptospira interrogans serogroup Icterohaemorrhagiae serovar copenhageni (strain Fiocruz L1-130)</name>
    <dbReference type="NCBI Taxonomy" id="267671"/>
    <lineage>
        <taxon>Bacteria</taxon>
        <taxon>Pseudomonadati</taxon>
        <taxon>Spirochaetota</taxon>
        <taxon>Spirochaetia</taxon>
        <taxon>Leptospirales</taxon>
        <taxon>Leptospiraceae</taxon>
        <taxon>Leptospira</taxon>
    </lineage>
</organism>
<name>Q72SN8_LEPIC</name>
<gene>
    <name evidence="1" type="ordered locus">LIC_11341</name>
</gene>
<evidence type="ECO:0000313" key="1">
    <source>
        <dbReference type="EMBL" id="AAS69942.1"/>
    </source>
</evidence>
<dbReference type="HOGENOM" id="CLU_198975_0_0_12"/>
<reference evidence="1 2" key="1">
    <citation type="journal article" date="2004" name="J. Bacteriol.">
        <title>Comparative genomics of two Leptospira interrogans serovars reveals novel insights into physiology and pathogenesis.</title>
        <authorList>
            <person name="Nascimento A.L."/>
            <person name="Ko A.I."/>
            <person name="Martins E.A."/>
            <person name="Monteiro-Vitorello C.B."/>
            <person name="Ho P.L."/>
            <person name="Haake D.A."/>
            <person name="Verjovski-Almeida S."/>
            <person name="Hartskeerl R.A."/>
            <person name="Marques M.V."/>
            <person name="Oliveira M.C."/>
            <person name="Menck C.F."/>
            <person name="Leite L.C."/>
            <person name="Carrer H."/>
            <person name="Coutinho L.L."/>
            <person name="Degrave W.M."/>
            <person name="Dellagostin O.A."/>
            <person name="El-Dorry H."/>
            <person name="Ferro E.S."/>
            <person name="Ferro M.I."/>
            <person name="Furlan L.R."/>
            <person name="Gamberini M."/>
            <person name="Giglioti E.A."/>
            <person name="Goes-Neto A."/>
            <person name="Goldman G.H."/>
            <person name="Goldman M.H."/>
            <person name="Harakava R."/>
            <person name="Jeronimo S.M."/>
            <person name="Junqueira-De-Azevedo I.L."/>
            <person name="Kimura E.T."/>
            <person name="Kuramae E.E."/>
            <person name="Lemos E.G."/>
            <person name="Lemos M.V."/>
            <person name="Marino C.L."/>
            <person name="Nunes L.R."/>
            <person name="De Oliveira R.C."/>
            <person name="Pereira G.G."/>
            <person name="Reis M.S."/>
            <person name="Schriefer A."/>
            <person name="Siqueira W.J."/>
            <person name="Sommer P."/>
            <person name="Tsai S.M."/>
            <person name="Simpson A.J."/>
            <person name="Ferro J.A."/>
            <person name="Camargo L.E."/>
            <person name="Kitajima J.P."/>
            <person name="Setubal J.C."/>
            <person name="Van Sluys M.A."/>
        </authorList>
    </citation>
    <scope>NUCLEOTIDE SEQUENCE [LARGE SCALE GENOMIC DNA]</scope>
    <source>
        <strain evidence="1 2">Fiocruz L1-130</strain>
    </source>
</reference>
<evidence type="ECO:0000313" key="2">
    <source>
        <dbReference type="Proteomes" id="UP000007037"/>
    </source>
</evidence>
<dbReference type="EMBL" id="AE016823">
    <property type="protein sequence ID" value="AAS69942.1"/>
    <property type="molecule type" value="Genomic_DNA"/>
</dbReference>
<protein>
    <submittedName>
        <fullName evidence="1">Uncharacterized protein</fullName>
    </submittedName>
</protein>
<sequence>MKQSNTSILFIRPSSKLQVPVSQHHFRSWIAGTKYHSENLNLPSIDFRNWFRVKSESIGYSNRSKFDGLSNRSTLK</sequence>